<organism evidence="1 2">
    <name type="scientific">Siminovitchia fortis</name>
    <dbReference type="NCBI Taxonomy" id="254758"/>
    <lineage>
        <taxon>Bacteria</taxon>
        <taxon>Bacillati</taxon>
        <taxon>Bacillota</taxon>
        <taxon>Bacilli</taxon>
        <taxon>Bacillales</taxon>
        <taxon>Bacillaceae</taxon>
        <taxon>Siminovitchia</taxon>
    </lineage>
</organism>
<dbReference type="InterPro" id="IPR023137">
    <property type="entry name" value="BrxA_sf"/>
</dbReference>
<dbReference type="EMBL" id="QYTU02000059">
    <property type="protein sequence ID" value="RWR04472.1"/>
    <property type="molecule type" value="Genomic_DNA"/>
</dbReference>
<dbReference type="Proteomes" id="UP000273811">
    <property type="component" value="Unassembled WGS sequence"/>
</dbReference>
<name>A0A443IJU3_9BACI</name>
<dbReference type="Gene3D" id="1.10.3540.10">
    <property type="entry name" value="uncharacterized protein from magnetospirillum magneticum domain"/>
    <property type="match status" value="1"/>
</dbReference>
<dbReference type="Pfam" id="PF08849">
    <property type="entry name" value="BrxA"/>
    <property type="match status" value="1"/>
</dbReference>
<evidence type="ECO:0000313" key="1">
    <source>
        <dbReference type="EMBL" id="RWR04472.1"/>
    </source>
</evidence>
<dbReference type="AlphaFoldDB" id="A0A443IJU3"/>
<dbReference type="OrthoDB" id="3078533at2"/>
<comment type="caution">
    <text evidence="1">The sequence shown here is derived from an EMBL/GenBank/DDBJ whole genome shotgun (WGS) entry which is preliminary data.</text>
</comment>
<dbReference type="RefSeq" id="WP_120075789.1">
    <property type="nucleotide sequence ID" value="NZ_QYTU02000059.1"/>
</dbReference>
<dbReference type="InterPro" id="IPR014948">
    <property type="entry name" value="BrxA"/>
</dbReference>
<keyword evidence="2" id="KW-1185">Reference proteome</keyword>
<gene>
    <name evidence="1" type="ORF">D4N35_016890</name>
</gene>
<protein>
    <submittedName>
        <fullName evidence="1">DUF1819 family protein</fullName>
    </submittedName>
</protein>
<reference evidence="1" key="1">
    <citation type="submission" date="2018-12" db="EMBL/GenBank/DDBJ databases">
        <authorList>
            <person name="Sun L."/>
            <person name="Chen Z."/>
        </authorList>
    </citation>
    <scope>NUCLEOTIDE SEQUENCE [LARGE SCALE GENOMIC DNA]</scope>
    <source>
        <strain evidence="1">DSM 16012</strain>
    </source>
</reference>
<accession>A0A443IJU3</accession>
<proteinExistence type="predicted"/>
<sequence length="202" mass="23922">MEKRLKYSSTIKSRPFLYKETKMLAELHLKGLNELELKEKVISQNIFQVKTETRKREIASAIKARLKVLDDYLIRKLLTTDIHTSKLIVLYAILKTDRLFYEFMHEVFSEKISGRDLLLKDRDFHHFFEAKRQQSETVAEWKEYTFYKLKQVYIRILYEAGLLKNQKGDREVSIPMMNPEVFDYIKDSDGNGFIKVLTGGRG</sequence>
<evidence type="ECO:0000313" key="2">
    <source>
        <dbReference type="Proteomes" id="UP000273811"/>
    </source>
</evidence>